<dbReference type="InterPro" id="IPR025751">
    <property type="entry name" value="RsbRD_N_dom"/>
</dbReference>
<evidence type="ECO:0000259" key="4">
    <source>
        <dbReference type="Pfam" id="PF17853"/>
    </source>
</evidence>
<evidence type="ECO:0000313" key="6">
    <source>
        <dbReference type="Proteomes" id="UP001199469"/>
    </source>
</evidence>
<evidence type="ECO:0000313" key="5">
    <source>
        <dbReference type="EMBL" id="MCD2195874.1"/>
    </source>
</evidence>
<feature type="domain" description="RsbT co-antagonist protein RsbRD N-terminal" evidence="3">
    <location>
        <begin position="110"/>
        <end position="248"/>
    </location>
</feature>
<reference evidence="5 6" key="1">
    <citation type="submission" date="2021-11" db="EMBL/GenBank/DDBJ databases">
        <title>Draft genome sequence of Actinomycetospora sp. SF1 isolated from the rhizosphere soil.</title>
        <authorList>
            <person name="Duangmal K."/>
            <person name="Chantavorakit T."/>
        </authorList>
    </citation>
    <scope>NUCLEOTIDE SEQUENCE [LARGE SCALE GENOMIC DNA]</scope>
    <source>
        <strain evidence="5 6">TBRC 5722</strain>
    </source>
</reference>
<keyword evidence="6" id="KW-1185">Reference proteome</keyword>
<accession>A0ABS8PCJ5</accession>
<dbReference type="PANTHER" id="PTHR33744">
    <property type="entry name" value="CARBOHYDRATE DIACID REGULATOR"/>
    <property type="match status" value="1"/>
</dbReference>
<gene>
    <name evidence="5" type="ORF">LQ327_21105</name>
</gene>
<comment type="caution">
    <text evidence="5">The sequence shown here is derived from an EMBL/GenBank/DDBJ whole genome shotgun (WGS) entry which is preliminary data.</text>
</comment>
<dbReference type="PANTHER" id="PTHR33744:SF1">
    <property type="entry name" value="DNA-BINDING TRANSCRIPTIONAL ACTIVATOR ADER"/>
    <property type="match status" value="1"/>
</dbReference>
<dbReference type="Proteomes" id="UP001199469">
    <property type="component" value="Unassembled WGS sequence"/>
</dbReference>
<evidence type="ECO:0000259" key="2">
    <source>
        <dbReference type="Pfam" id="PF13556"/>
    </source>
</evidence>
<name>A0ABS8PCJ5_9PSEU</name>
<comment type="similarity">
    <text evidence="1">Belongs to the CdaR family.</text>
</comment>
<dbReference type="RefSeq" id="WP_230737620.1">
    <property type="nucleotide sequence ID" value="NZ_JAJNDB010000005.1"/>
</dbReference>
<feature type="domain" description="CdaR GGDEF-like" evidence="4">
    <location>
        <begin position="266"/>
        <end position="369"/>
    </location>
</feature>
<proteinExistence type="inferred from homology"/>
<organism evidence="5 6">
    <name type="scientific">Actinomycetospora endophytica</name>
    <dbReference type="NCBI Taxonomy" id="2291215"/>
    <lineage>
        <taxon>Bacteria</taxon>
        <taxon>Bacillati</taxon>
        <taxon>Actinomycetota</taxon>
        <taxon>Actinomycetes</taxon>
        <taxon>Pseudonocardiales</taxon>
        <taxon>Pseudonocardiaceae</taxon>
        <taxon>Actinomycetospora</taxon>
    </lineage>
</organism>
<evidence type="ECO:0000259" key="3">
    <source>
        <dbReference type="Pfam" id="PF14361"/>
    </source>
</evidence>
<evidence type="ECO:0000256" key="1">
    <source>
        <dbReference type="ARBA" id="ARBA00006754"/>
    </source>
</evidence>
<dbReference type="EMBL" id="JAJNDB010000005">
    <property type="protein sequence ID" value="MCD2195874.1"/>
    <property type="molecule type" value="Genomic_DNA"/>
</dbReference>
<dbReference type="Pfam" id="PF13556">
    <property type="entry name" value="HTH_30"/>
    <property type="match status" value="1"/>
</dbReference>
<dbReference type="InterPro" id="IPR041522">
    <property type="entry name" value="CdaR_GGDEF"/>
</dbReference>
<dbReference type="Gene3D" id="1.10.10.2840">
    <property type="entry name" value="PucR C-terminal helix-turn-helix domain"/>
    <property type="match status" value="1"/>
</dbReference>
<dbReference type="Pfam" id="PF17853">
    <property type="entry name" value="GGDEF_2"/>
    <property type="match status" value="1"/>
</dbReference>
<dbReference type="InterPro" id="IPR042070">
    <property type="entry name" value="PucR_C-HTH_sf"/>
</dbReference>
<dbReference type="InterPro" id="IPR051448">
    <property type="entry name" value="CdaR-like_regulators"/>
</dbReference>
<dbReference type="InterPro" id="IPR025736">
    <property type="entry name" value="PucR_C-HTH_dom"/>
</dbReference>
<dbReference type="Pfam" id="PF14361">
    <property type="entry name" value="RsbRD_N"/>
    <property type="match status" value="1"/>
</dbReference>
<sequence>MTASGGPARLPMDTAELDALLSGWQSQAMHAARADGASWDEVGAATGVSGERAREVIVEALDRQEAIRLERALLPRRRLRTSAWVVCDAMSADAARGLARLAPIVRTDLEQLARAVAARIVEASEFYRDPERFARGEVADYVRRNIEYLLDREPVDDADPEAQPRLTGRDHALRGVPLADVLAAYRIGFALLWEAITQAMVDSGAVGYREVVDAASELWWRADHFGHAVTGAHRDATTEMLLRRDRERSATVEALVTGSVVGRGSLGEVAARLGMPQRGHFLVVVSADAPGQGDPLPGISEALRECEVISAWRLASREALGVLSLPTPDPAPAVSCLEEHALGRVGVGPLFSDLDAAPQAYYLAGIAARSRGGGDSWVRLFARTPIAMLVAGAPDVAAGVATDVLGPVLALPEQDRNVLLQTFEVWLESEGSIPVAGKRLYCHANTVRYRLRKLGELTGRFTDVPGAVADLAVAVQAWRLVGDQDGV</sequence>
<protein>
    <submittedName>
        <fullName evidence="5">Helix-turn-helix domain-containing protein</fullName>
    </submittedName>
</protein>
<feature type="domain" description="PucR C-terminal helix-turn-helix" evidence="2">
    <location>
        <begin position="419"/>
        <end position="477"/>
    </location>
</feature>